<keyword evidence="11" id="KW-1185">Reference proteome</keyword>
<comment type="function">
    <text evidence="7">Activator of cell division through the inhibition of FtsZ GTPase activity, therefore promoting FtsZ assembly into bundles of protofilaments necessary for the formation of the division Z ring. It is recruited early at mid-cell but it is not essential for cell division.</text>
</comment>
<evidence type="ECO:0000256" key="5">
    <source>
        <dbReference type="ARBA" id="ARBA00023210"/>
    </source>
</evidence>
<keyword evidence="5" id="KW-0717">Septation</keyword>
<dbReference type="GO" id="GO:0051301">
    <property type="term" value="P:cell division"/>
    <property type="evidence" value="ECO:0007669"/>
    <property type="project" value="UniProtKB-KW"/>
</dbReference>
<evidence type="ECO:0000256" key="7">
    <source>
        <dbReference type="ARBA" id="ARBA00024910"/>
    </source>
</evidence>
<evidence type="ECO:0000256" key="3">
    <source>
        <dbReference type="ARBA" id="ARBA00022490"/>
    </source>
</evidence>
<protein>
    <recommendedName>
        <fullName evidence="2">Cell division protein ZapA</fullName>
    </recommendedName>
    <alternativeName>
        <fullName evidence="9">Z ring-associated protein ZapA</fullName>
    </alternativeName>
</protein>
<dbReference type="EMBL" id="JAKLWS010000024">
    <property type="protein sequence ID" value="MCG2590020.1"/>
    <property type="molecule type" value="Genomic_DNA"/>
</dbReference>
<dbReference type="Gene3D" id="6.10.250.790">
    <property type="match status" value="1"/>
</dbReference>
<dbReference type="InterPro" id="IPR036192">
    <property type="entry name" value="Cell_div_ZapA-like_sf"/>
</dbReference>
<keyword evidence="6" id="KW-0131">Cell cycle</keyword>
<evidence type="ECO:0000256" key="1">
    <source>
        <dbReference type="ARBA" id="ARBA00004496"/>
    </source>
</evidence>
<evidence type="ECO:0000313" key="10">
    <source>
        <dbReference type="EMBL" id="MCG2590020.1"/>
    </source>
</evidence>
<dbReference type="SUPFAM" id="SSF102829">
    <property type="entry name" value="Cell division protein ZapA-like"/>
    <property type="match status" value="1"/>
</dbReference>
<dbReference type="PANTHER" id="PTHR34981">
    <property type="entry name" value="CELL DIVISION PROTEIN ZAPA"/>
    <property type="match status" value="1"/>
</dbReference>
<dbReference type="Proteomes" id="UP001165366">
    <property type="component" value="Unassembled WGS sequence"/>
</dbReference>
<evidence type="ECO:0000313" key="11">
    <source>
        <dbReference type="Proteomes" id="UP001165366"/>
    </source>
</evidence>
<organism evidence="10 11">
    <name type="scientific">Rhodohalobacter sulfatireducens</name>
    <dbReference type="NCBI Taxonomy" id="2911366"/>
    <lineage>
        <taxon>Bacteria</taxon>
        <taxon>Pseudomonadati</taxon>
        <taxon>Balneolota</taxon>
        <taxon>Balneolia</taxon>
        <taxon>Balneolales</taxon>
        <taxon>Balneolaceae</taxon>
        <taxon>Rhodohalobacter</taxon>
    </lineage>
</organism>
<comment type="subunit">
    <text evidence="8">Homodimer. Interacts with FtsZ.</text>
</comment>
<dbReference type="InterPro" id="IPR053712">
    <property type="entry name" value="Bac_CellDiv_Activator"/>
</dbReference>
<reference evidence="10" key="2">
    <citation type="submission" date="2024-05" db="EMBL/GenBank/DDBJ databases">
        <title>Rhodohalobacter halophilus gen. nov., sp. nov., a moderately halophilic member of the family Balneolaceae.</title>
        <authorList>
            <person name="Xia J."/>
        </authorList>
    </citation>
    <scope>NUCLEOTIDE SEQUENCE</scope>
    <source>
        <strain evidence="10">WB101</strain>
    </source>
</reference>
<sequence length="96" mass="11181">MESIKVNILGKQIPLKVEDSEVENTRKIAQYVDEKFKLFRNQFSNQPDSTIMILACLSITEELFELRTELNQSDEKESELMDKINDEISKLIKDIS</sequence>
<dbReference type="Pfam" id="PF05164">
    <property type="entry name" value="ZapA"/>
    <property type="match status" value="1"/>
</dbReference>
<keyword evidence="4 10" id="KW-0132">Cell division</keyword>
<reference evidence="10" key="1">
    <citation type="submission" date="2022-01" db="EMBL/GenBank/DDBJ databases">
        <authorList>
            <person name="Wang Y."/>
        </authorList>
    </citation>
    <scope>NUCLEOTIDE SEQUENCE</scope>
    <source>
        <strain evidence="10">WB101</strain>
    </source>
</reference>
<dbReference type="PANTHER" id="PTHR34981:SF1">
    <property type="entry name" value="CELL DIVISION PROTEIN ZAPA"/>
    <property type="match status" value="1"/>
</dbReference>
<evidence type="ECO:0000256" key="4">
    <source>
        <dbReference type="ARBA" id="ARBA00022618"/>
    </source>
</evidence>
<evidence type="ECO:0000256" key="6">
    <source>
        <dbReference type="ARBA" id="ARBA00023306"/>
    </source>
</evidence>
<evidence type="ECO:0000256" key="2">
    <source>
        <dbReference type="ARBA" id="ARBA00015195"/>
    </source>
</evidence>
<proteinExistence type="predicted"/>
<evidence type="ECO:0000256" key="8">
    <source>
        <dbReference type="ARBA" id="ARBA00026068"/>
    </source>
</evidence>
<keyword evidence="3" id="KW-0963">Cytoplasm</keyword>
<name>A0ABS9KGP3_9BACT</name>
<evidence type="ECO:0000256" key="9">
    <source>
        <dbReference type="ARBA" id="ARBA00033158"/>
    </source>
</evidence>
<comment type="caution">
    <text evidence="10">The sequence shown here is derived from an EMBL/GenBank/DDBJ whole genome shotgun (WGS) entry which is preliminary data.</text>
</comment>
<gene>
    <name evidence="10" type="ORF">L6773_15690</name>
</gene>
<accession>A0ABS9KGP3</accession>
<comment type="subcellular location">
    <subcellularLocation>
        <location evidence="1">Cytoplasm</location>
    </subcellularLocation>
</comment>
<dbReference type="InterPro" id="IPR007838">
    <property type="entry name" value="Cell_div_ZapA-like"/>
</dbReference>